<dbReference type="RefSeq" id="XP_001829988.2">
    <property type="nucleotide sequence ID" value="XM_001829936.2"/>
</dbReference>
<protein>
    <recommendedName>
        <fullName evidence="4">BTB domain-containing protein</fullName>
    </recommendedName>
</protein>
<proteinExistence type="predicted"/>
<dbReference type="eggNOG" id="ENOG502QXCQ">
    <property type="taxonomic scope" value="Eukaryota"/>
</dbReference>
<dbReference type="GeneID" id="6006427"/>
<accession>A8N4X7</accession>
<dbReference type="STRING" id="240176.A8N4X7"/>
<reference evidence="2 3" key="1">
    <citation type="journal article" date="2010" name="Proc. Natl. Acad. Sci. U.S.A.">
        <title>Insights into evolution of multicellular fungi from the assembled chromosomes of the mushroom Coprinopsis cinerea (Coprinus cinereus).</title>
        <authorList>
            <person name="Stajich J.E."/>
            <person name="Wilke S.K."/>
            <person name="Ahren D."/>
            <person name="Au C.H."/>
            <person name="Birren B.W."/>
            <person name="Borodovsky M."/>
            <person name="Burns C."/>
            <person name="Canback B."/>
            <person name="Casselton L.A."/>
            <person name="Cheng C.K."/>
            <person name="Deng J."/>
            <person name="Dietrich F.S."/>
            <person name="Fargo D.C."/>
            <person name="Farman M.L."/>
            <person name="Gathman A.C."/>
            <person name="Goldberg J."/>
            <person name="Guigo R."/>
            <person name="Hoegger P.J."/>
            <person name="Hooker J.B."/>
            <person name="Huggins A."/>
            <person name="James T.Y."/>
            <person name="Kamada T."/>
            <person name="Kilaru S."/>
            <person name="Kodira C."/>
            <person name="Kues U."/>
            <person name="Kupfer D."/>
            <person name="Kwan H.S."/>
            <person name="Lomsadze A."/>
            <person name="Li W."/>
            <person name="Lilly W.W."/>
            <person name="Ma L.J."/>
            <person name="Mackey A.J."/>
            <person name="Manning G."/>
            <person name="Martin F."/>
            <person name="Muraguchi H."/>
            <person name="Natvig D.O."/>
            <person name="Palmerini H."/>
            <person name="Ramesh M.A."/>
            <person name="Rehmeyer C.J."/>
            <person name="Roe B.A."/>
            <person name="Shenoy N."/>
            <person name="Stanke M."/>
            <person name="Ter-Hovhannisyan V."/>
            <person name="Tunlid A."/>
            <person name="Velagapudi R."/>
            <person name="Vision T.J."/>
            <person name="Zeng Q."/>
            <person name="Zolan M.E."/>
            <person name="Pukkila P.J."/>
        </authorList>
    </citation>
    <scope>NUCLEOTIDE SEQUENCE [LARGE SCALE GENOMIC DNA]</scope>
    <source>
        <strain evidence="3">Okayama-7 / 130 / ATCC MYA-4618 / FGSC 9003</strain>
    </source>
</reference>
<dbReference type="KEGG" id="cci:CC1G_04677"/>
<evidence type="ECO:0000256" key="1">
    <source>
        <dbReference type="SAM" id="MobiDB-lite"/>
    </source>
</evidence>
<dbReference type="VEuPathDB" id="FungiDB:CC1G_04677"/>
<dbReference type="InParanoid" id="A8N4X7"/>
<dbReference type="HOGENOM" id="CLU_685143_0_0_1"/>
<evidence type="ECO:0000313" key="3">
    <source>
        <dbReference type="Proteomes" id="UP000001861"/>
    </source>
</evidence>
<gene>
    <name evidence="2" type="ORF">CC1G_04677</name>
</gene>
<sequence>MATENEPTAKLPKDEVYYWNTAVFQVENRRFRLPLYHLLKGSQHFAKICGLEEEVDSGLELGELDGEGCSGSKREQVIKLDADVDDFRNFVKVIFPTSFANAPDLTKAQWISVLKLATCWHFKEARQIAIEHLDDFPLTSIEHIQLGKQYYVPGWLLHGYENLVRQEDPISLEDARAIGLESAIRLYIVRTQIDKYRRDEDFLERSFAEEISTLSEREWELMTDAEMERRSTQTGPKTAAKKWREEEAKRSTRRQKGKERARDEGHGGDEWTAADFDDGCDRPRLEGVRLSRGEAQRIHRNEDDSQDKYIKDLEREVCVATRMMMMEREKKHEAMWRCMKYDEHNKILSRRVEILTGRIDLKRPKQSGKRSHASISENKALHSGSGRENHAQRRRLDEEGCT</sequence>
<dbReference type="OrthoDB" id="3199068at2759"/>
<evidence type="ECO:0008006" key="4">
    <source>
        <dbReference type="Google" id="ProtNLM"/>
    </source>
</evidence>
<feature type="compositionally biased region" description="Basic and acidic residues" evidence="1">
    <location>
        <begin position="385"/>
        <end position="402"/>
    </location>
</feature>
<name>A8N4X7_COPC7</name>
<comment type="caution">
    <text evidence="2">The sequence shown here is derived from an EMBL/GenBank/DDBJ whole genome shotgun (WGS) entry which is preliminary data.</text>
</comment>
<evidence type="ECO:0000313" key="2">
    <source>
        <dbReference type="EMBL" id="EAU91910.2"/>
    </source>
</evidence>
<feature type="compositionally biased region" description="Basic and acidic residues" evidence="1">
    <location>
        <begin position="258"/>
        <end position="269"/>
    </location>
</feature>
<organism evidence="2 3">
    <name type="scientific">Coprinopsis cinerea (strain Okayama-7 / 130 / ATCC MYA-4618 / FGSC 9003)</name>
    <name type="common">Inky cap fungus</name>
    <name type="synonym">Hormographiella aspergillata</name>
    <dbReference type="NCBI Taxonomy" id="240176"/>
    <lineage>
        <taxon>Eukaryota</taxon>
        <taxon>Fungi</taxon>
        <taxon>Dikarya</taxon>
        <taxon>Basidiomycota</taxon>
        <taxon>Agaricomycotina</taxon>
        <taxon>Agaricomycetes</taxon>
        <taxon>Agaricomycetidae</taxon>
        <taxon>Agaricales</taxon>
        <taxon>Agaricineae</taxon>
        <taxon>Psathyrellaceae</taxon>
        <taxon>Coprinopsis</taxon>
    </lineage>
</organism>
<dbReference type="EMBL" id="AACS02000003">
    <property type="protein sequence ID" value="EAU91910.2"/>
    <property type="molecule type" value="Genomic_DNA"/>
</dbReference>
<dbReference type="Proteomes" id="UP000001861">
    <property type="component" value="Unassembled WGS sequence"/>
</dbReference>
<keyword evidence="3" id="KW-1185">Reference proteome</keyword>
<feature type="region of interest" description="Disordered" evidence="1">
    <location>
        <begin position="359"/>
        <end position="402"/>
    </location>
</feature>
<dbReference type="AlphaFoldDB" id="A8N4X7"/>
<feature type="region of interest" description="Disordered" evidence="1">
    <location>
        <begin position="224"/>
        <end position="278"/>
    </location>
</feature>